<keyword evidence="3" id="KW-0812">Transmembrane</keyword>
<comment type="subcellular location">
    <subcellularLocation>
        <location evidence="1 6">Membrane</location>
        <topology evidence="1 6">Multi-pass membrane protein</topology>
    </subcellularLocation>
</comment>
<feature type="compositionally biased region" description="Basic and acidic residues" evidence="7">
    <location>
        <begin position="333"/>
        <end position="346"/>
    </location>
</feature>
<evidence type="ECO:0000256" key="1">
    <source>
        <dbReference type="ARBA" id="ARBA00004141"/>
    </source>
</evidence>
<dbReference type="PANTHER" id="PTHR12300:SF161">
    <property type="entry name" value="RECEPTOR EXPRESSION-ENHANCING PROTEIN"/>
    <property type="match status" value="1"/>
</dbReference>
<accession>A0A409Y2P6</accession>
<proteinExistence type="inferred from homology"/>
<dbReference type="Proteomes" id="UP000284706">
    <property type="component" value="Unassembled WGS sequence"/>
</dbReference>
<feature type="compositionally biased region" description="Polar residues" evidence="7">
    <location>
        <begin position="143"/>
        <end position="166"/>
    </location>
</feature>
<feature type="compositionally biased region" description="Low complexity" evidence="7">
    <location>
        <begin position="264"/>
        <end position="274"/>
    </location>
</feature>
<feature type="region of interest" description="Disordered" evidence="7">
    <location>
        <begin position="239"/>
        <end position="293"/>
    </location>
</feature>
<organism evidence="8 9">
    <name type="scientific">Gymnopilus dilepis</name>
    <dbReference type="NCBI Taxonomy" id="231916"/>
    <lineage>
        <taxon>Eukaryota</taxon>
        <taxon>Fungi</taxon>
        <taxon>Dikarya</taxon>
        <taxon>Basidiomycota</taxon>
        <taxon>Agaricomycotina</taxon>
        <taxon>Agaricomycetes</taxon>
        <taxon>Agaricomycetidae</taxon>
        <taxon>Agaricales</taxon>
        <taxon>Agaricineae</taxon>
        <taxon>Hymenogastraceae</taxon>
        <taxon>Gymnopilus</taxon>
    </lineage>
</organism>
<evidence type="ECO:0000256" key="4">
    <source>
        <dbReference type="ARBA" id="ARBA00022989"/>
    </source>
</evidence>
<sequence length="346" mass="37229">MLFSFTSRIVSALAAFLYPGYASYKTLSQRPASEAELERWLMYWSVLGCIVGVEYLAEWMVSWIPLYTTFKAIFLLYLALPQTQGSTYIYMVHLRPFFATHEKQIDVAIAEIRTRAYRFIQEKARALWAALISALAPGAADPNAQQFQNQPAVPSGQPSAAQPTGPTQLLSSLWTSYGPGIIAGGAAFLRQTAAATLPGQGTPAPAESRALNTPPGSSFFNPGVDPVARRKQLEAELASLPPYPPSTSSVPIPPADNPARPNISPSSSSSSGSGLRERTLSSGKFEEIQGNDVEGYEVDEDFVGGFVASGPSGTTIQAKRTTSWFSGWGASSGKDDRGAYERVKSE</sequence>
<evidence type="ECO:0000256" key="7">
    <source>
        <dbReference type="SAM" id="MobiDB-lite"/>
    </source>
</evidence>
<evidence type="ECO:0000313" key="9">
    <source>
        <dbReference type="Proteomes" id="UP000284706"/>
    </source>
</evidence>
<dbReference type="AlphaFoldDB" id="A0A409Y2P6"/>
<evidence type="ECO:0000256" key="6">
    <source>
        <dbReference type="RuleBase" id="RU362006"/>
    </source>
</evidence>
<comment type="caution">
    <text evidence="8">The sequence shown here is derived from an EMBL/GenBank/DDBJ whole genome shotgun (WGS) entry which is preliminary data.</text>
</comment>
<dbReference type="OrthoDB" id="434647at2759"/>
<dbReference type="EMBL" id="NHYE01001269">
    <property type="protein sequence ID" value="PPQ97285.1"/>
    <property type="molecule type" value="Genomic_DNA"/>
</dbReference>
<feature type="region of interest" description="Disordered" evidence="7">
    <location>
        <begin position="142"/>
        <end position="166"/>
    </location>
</feature>
<evidence type="ECO:0000313" key="8">
    <source>
        <dbReference type="EMBL" id="PPQ97285.1"/>
    </source>
</evidence>
<dbReference type="Pfam" id="PF03134">
    <property type="entry name" value="TB2_DP1_HVA22"/>
    <property type="match status" value="1"/>
</dbReference>
<name>A0A409Y2P6_9AGAR</name>
<dbReference type="PANTHER" id="PTHR12300">
    <property type="entry name" value="HVA22-LIKE PROTEINS"/>
    <property type="match status" value="1"/>
</dbReference>
<keyword evidence="9" id="KW-1185">Reference proteome</keyword>
<keyword evidence="4" id="KW-1133">Transmembrane helix</keyword>
<evidence type="ECO:0000256" key="3">
    <source>
        <dbReference type="ARBA" id="ARBA00022692"/>
    </source>
</evidence>
<protein>
    <recommendedName>
        <fullName evidence="6">Protein YOP1</fullName>
    </recommendedName>
</protein>
<feature type="region of interest" description="Disordered" evidence="7">
    <location>
        <begin position="325"/>
        <end position="346"/>
    </location>
</feature>
<gene>
    <name evidence="8" type="ORF">CVT26_006678</name>
</gene>
<evidence type="ECO:0000256" key="2">
    <source>
        <dbReference type="ARBA" id="ARBA00008573"/>
    </source>
</evidence>
<dbReference type="STRING" id="231916.A0A409Y2P6"/>
<reference evidence="8 9" key="1">
    <citation type="journal article" date="2018" name="Evol. Lett.">
        <title>Horizontal gene cluster transfer increased hallucinogenic mushroom diversity.</title>
        <authorList>
            <person name="Reynolds H.T."/>
            <person name="Vijayakumar V."/>
            <person name="Gluck-Thaler E."/>
            <person name="Korotkin H.B."/>
            <person name="Matheny P.B."/>
            <person name="Slot J.C."/>
        </authorList>
    </citation>
    <scope>NUCLEOTIDE SEQUENCE [LARGE SCALE GENOMIC DNA]</scope>
    <source>
        <strain evidence="8 9">SRW20</strain>
    </source>
</reference>
<feature type="compositionally biased region" description="Polar residues" evidence="7">
    <location>
        <begin position="210"/>
        <end position="220"/>
    </location>
</feature>
<evidence type="ECO:0000256" key="5">
    <source>
        <dbReference type="ARBA" id="ARBA00023136"/>
    </source>
</evidence>
<keyword evidence="5" id="KW-0472">Membrane</keyword>
<feature type="compositionally biased region" description="Pro residues" evidence="7">
    <location>
        <begin position="241"/>
        <end position="256"/>
    </location>
</feature>
<dbReference type="InterPro" id="IPR004345">
    <property type="entry name" value="TB2_DP1_HVA22"/>
</dbReference>
<dbReference type="InParanoid" id="A0A409Y2P6"/>
<dbReference type="GO" id="GO:0016020">
    <property type="term" value="C:membrane"/>
    <property type="evidence" value="ECO:0007669"/>
    <property type="project" value="UniProtKB-SubCell"/>
</dbReference>
<feature type="region of interest" description="Disordered" evidence="7">
    <location>
        <begin position="198"/>
        <end position="224"/>
    </location>
</feature>
<comment type="similarity">
    <text evidence="2 6">Belongs to the DP1 family.</text>
</comment>
<feature type="compositionally biased region" description="Basic and acidic residues" evidence="7">
    <location>
        <begin position="275"/>
        <end position="287"/>
    </location>
</feature>